<dbReference type="Proteomes" id="UP000265618">
    <property type="component" value="Unassembled WGS sequence"/>
</dbReference>
<keyword evidence="1" id="KW-0479">Metal-binding</keyword>
<accession>A0A9K3D5K7</accession>
<dbReference type="Pfam" id="PF00652">
    <property type="entry name" value="Ricin_B_lectin"/>
    <property type="match status" value="1"/>
</dbReference>
<evidence type="ECO:0000259" key="4">
    <source>
        <dbReference type="SMART" id="SM00458"/>
    </source>
</evidence>
<dbReference type="GO" id="GO:0006281">
    <property type="term" value="P:DNA repair"/>
    <property type="evidence" value="ECO:0007669"/>
    <property type="project" value="UniProtKB-UniRule"/>
</dbReference>
<dbReference type="PANTHER" id="PTHR11081">
    <property type="entry name" value="FLAP ENDONUCLEASE FAMILY MEMBER"/>
    <property type="match status" value="1"/>
</dbReference>
<comment type="caution">
    <text evidence="6">The sequence shown here is derived from an EMBL/GenBank/DDBJ whole genome shotgun (WGS) entry which is preliminary data.</text>
</comment>
<comment type="function">
    <text evidence="1">5'-&gt;3' double-stranded DNA exonuclease which may also possess a cryptic 3'-&gt;5' double-stranded DNA exonuclease activity. Functions in DNA mismatch repair.</text>
</comment>
<evidence type="ECO:0000313" key="7">
    <source>
        <dbReference type="Proteomes" id="UP000265618"/>
    </source>
</evidence>
<evidence type="ECO:0000313" key="6">
    <source>
        <dbReference type="EMBL" id="GIQ87679.1"/>
    </source>
</evidence>
<keyword evidence="7" id="KW-1185">Reference proteome</keyword>
<dbReference type="PROSITE" id="PS50231">
    <property type="entry name" value="RICIN_B_LECTIN"/>
    <property type="match status" value="1"/>
</dbReference>
<feature type="coiled-coil region" evidence="2">
    <location>
        <begin position="332"/>
        <end position="359"/>
    </location>
</feature>
<keyword evidence="1" id="KW-0234">DNA repair</keyword>
<dbReference type="Gene3D" id="2.80.10.50">
    <property type="match status" value="1"/>
</dbReference>
<dbReference type="SMART" id="SM00279">
    <property type="entry name" value="HhH2"/>
    <property type="match status" value="1"/>
</dbReference>
<dbReference type="SMART" id="SM00458">
    <property type="entry name" value="RICIN"/>
    <property type="match status" value="1"/>
</dbReference>
<keyword evidence="1" id="KW-0238">DNA-binding</keyword>
<keyword evidence="1" id="KW-0228">DNA excision</keyword>
<feature type="non-terminal residue" evidence="6">
    <location>
        <position position="564"/>
    </location>
</feature>
<keyword evidence="1" id="KW-0378">Hydrolase</keyword>
<keyword evidence="1" id="KW-0227">DNA damage</keyword>
<keyword evidence="1" id="KW-0267">Excision nuclease</keyword>
<dbReference type="EC" id="3.1.-.-" evidence="1"/>
<keyword evidence="1 6" id="KW-0269">Exonuclease</keyword>
<proteinExistence type="inferred from homology"/>
<comment type="cofactor">
    <cofactor evidence="1">
        <name>Mg(2+)</name>
        <dbReference type="ChEBI" id="CHEBI:18420"/>
    </cofactor>
    <text evidence="1">Binds 2 magnesium ions per subunit. They probably participate in the reaction catalyzed by the enzyme. May bind an additional third magnesium ion after substrate binding.</text>
</comment>
<dbReference type="SUPFAM" id="SSF50370">
    <property type="entry name" value="Ricin B-like lectins"/>
    <property type="match status" value="1"/>
</dbReference>
<evidence type="ECO:0000256" key="2">
    <source>
        <dbReference type="SAM" id="Coils"/>
    </source>
</evidence>
<dbReference type="CDD" id="cd00161">
    <property type="entry name" value="beta-trefoil_Ricin-like"/>
    <property type="match status" value="1"/>
</dbReference>
<feature type="region of interest" description="Disordered" evidence="3">
    <location>
        <begin position="361"/>
        <end position="415"/>
    </location>
</feature>
<dbReference type="Gene3D" id="3.40.50.1010">
    <property type="entry name" value="5'-nuclease"/>
    <property type="match status" value="1"/>
</dbReference>
<dbReference type="AlphaFoldDB" id="A0A9K3D5K7"/>
<dbReference type="PRINTS" id="PR00853">
    <property type="entry name" value="XPGRADSUPER"/>
</dbReference>
<keyword evidence="1" id="KW-0540">Nuclease</keyword>
<dbReference type="GO" id="GO:0017108">
    <property type="term" value="F:5'-flap endonuclease activity"/>
    <property type="evidence" value="ECO:0007669"/>
    <property type="project" value="TreeGrafter"/>
</dbReference>
<dbReference type="Gene3D" id="1.10.150.20">
    <property type="entry name" value="5' to 3' exonuclease, C-terminal subdomain"/>
    <property type="match status" value="1"/>
</dbReference>
<dbReference type="InterPro" id="IPR008918">
    <property type="entry name" value="HhH2"/>
</dbReference>
<feature type="domain" description="Ricin B lectin" evidence="4">
    <location>
        <begin position="420"/>
        <end position="554"/>
    </location>
</feature>
<dbReference type="PANTHER" id="PTHR11081:SF8">
    <property type="entry name" value="EXONUCLEASE 1"/>
    <property type="match status" value="1"/>
</dbReference>
<comment type="similarity">
    <text evidence="1">Belongs to the XPG/RAD2 endonuclease family. EXO1 subfamily.</text>
</comment>
<evidence type="ECO:0000259" key="5">
    <source>
        <dbReference type="SMART" id="SM00484"/>
    </source>
</evidence>
<feature type="domain" description="XPG-I" evidence="5">
    <location>
        <begin position="31"/>
        <end position="120"/>
    </location>
</feature>
<protein>
    <recommendedName>
        <fullName evidence="1">Exonuclease 1</fullName>
        <ecNumber evidence="1">3.1.-.-</ecNumber>
    </recommendedName>
</protein>
<evidence type="ECO:0000256" key="3">
    <source>
        <dbReference type="SAM" id="MobiDB-lite"/>
    </source>
</evidence>
<dbReference type="InterPro" id="IPR006086">
    <property type="entry name" value="XPG-I_dom"/>
</dbReference>
<dbReference type="GO" id="GO:0046872">
    <property type="term" value="F:metal ion binding"/>
    <property type="evidence" value="ECO:0007669"/>
    <property type="project" value="UniProtKB-UniRule"/>
</dbReference>
<dbReference type="InterPro" id="IPR036279">
    <property type="entry name" value="5-3_exonuclease_C_sf"/>
</dbReference>
<dbReference type="OrthoDB" id="26491at2759"/>
<dbReference type="EMBL" id="BDIP01003418">
    <property type="protein sequence ID" value="GIQ87679.1"/>
    <property type="molecule type" value="Genomic_DNA"/>
</dbReference>
<organism evidence="6 7">
    <name type="scientific">Kipferlia bialata</name>
    <dbReference type="NCBI Taxonomy" id="797122"/>
    <lineage>
        <taxon>Eukaryota</taxon>
        <taxon>Metamonada</taxon>
        <taxon>Carpediemonas-like organisms</taxon>
        <taxon>Kipferlia</taxon>
    </lineage>
</organism>
<dbReference type="InterPro" id="IPR006084">
    <property type="entry name" value="XPG/Rad2"/>
</dbReference>
<dbReference type="InterPro" id="IPR035992">
    <property type="entry name" value="Ricin_B-like_lectins"/>
</dbReference>
<sequence length="564" mass="62774">GDREGAFQHFKGAVTVTQTMVRETIRQIRQRCPSVTCIVSPYEADAQLCYLAQTGQVDFVVTEDSDLLVFGCTRVMFKYNKHTGTGDYIVRDLDSPSAGCLHGMSPNQFRDTCIISGCDYAQSVSGIGLKTAAKLVRQGGDAAGAVSLLMESPKYSAKVPDGYMGLVERAQLTFRHQTVYDTVNRCLRPMTEIPSRTRERIHAHTSECGTYFLGPLYEADIAQKVAGGEADARTLGPIADILSADPTESMSLFQTPPPPPLPAHLSEGSLYGIECTSGDEEGTVKVLKARVGGHSCEGRDTSTQSRDVIRITGLEKELHATRKRERDLALRLRDMMQREREWQAEREQLLAEISTLKADRATEIESSQVPDGVHQRQRRKNTPSISQQLPRPPMFFSGSRDRQETVSPDMTDSGVPMTNRTFIVRSALTGLILTVKPSLFRRGNLRNWTVEMQPRDPSNIGQVFVYNRDHTISTWVNTGYVLDAKGGHGGNGSVVQLYPRHTNPNQVWEFEDGAIVCGTPERRVLDVQGNKAKPGTRVIIWNRHNRPNQRWSVEYVTEDCDTVT</sequence>
<feature type="compositionally biased region" description="Polar residues" evidence="3">
    <location>
        <begin position="405"/>
        <end position="415"/>
    </location>
</feature>
<evidence type="ECO:0000256" key="1">
    <source>
        <dbReference type="RuleBase" id="RU910737"/>
    </source>
</evidence>
<dbReference type="GO" id="GO:0003677">
    <property type="term" value="F:DNA binding"/>
    <property type="evidence" value="ECO:0007669"/>
    <property type="project" value="UniProtKB-UniRule"/>
</dbReference>
<dbReference type="GO" id="GO:0005634">
    <property type="term" value="C:nucleus"/>
    <property type="evidence" value="ECO:0007669"/>
    <property type="project" value="UniProtKB-SubCell"/>
</dbReference>
<keyword evidence="1" id="KW-0460">Magnesium</keyword>
<dbReference type="GO" id="GO:0035312">
    <property type="term" value="F:5'-3' DNA exonuclease activity"/>
    <property type="evidence" value="ECO:0007669"/>
    <property type="project" value="UniProtKB-UniRule"/>
</dbReference>
<dbReference type="SUPFAM" id="SSF88723">
    <property type="entry name" value="PIN domain-like"/>
    <property type="match status" value="1"/>
</dbReference>
<reference evidence="6 7" key="1">
    <citation type="journal article" date="2018" name="PLoS ONE">
        <title>The draft genome of Kipferlia bialata reveals reductive genome evolution in fornicate parasites.</title>
        <authorList>
            <person name="Tanifuji G."/>
            <person name="Takabayashi S."/>
            <person name="Kume K."/>
            <person name="Takagi M."/>
            <person name="Nakayama T."/>
            <person name="Kamikawa R."/>
            <person name="Inagaki Y."/>
            <person name="Hashimoto T."/>
        </authorList>
    </citation>
    <scope>NUCLEOTIDE SEQUENCE [LARGE SCALE GENOMIC DNA]</scope>
    <source>
        <strain evidence="6">NY0173</strain>
    </source>
</reference>
<gene>
    <name evidence="6" type="ORF">KIPB_009773</name>
</gene>
<dbReference type="SUPFAM" id="SSF47807">
    <property type="entry name" value="5' to 3' exonuclease, C-terminal subdomain"/>
    <property type="match status" value="1"/>
</dbReference>
<name>A0A9K3D5K7_9EUKA</name>
<keyword evidence="2" id="KW-0175">Coiled coil</keyword>
<dbReference type="InterPro" id="IPR029060">
    <property type="entry name" value="PIN-like_dom_sf"/>
</dbReference>
<keyword evidence="1" id="KW-0539">Nucleus</keyword>
<dbReference type="InterPro" id="IPR000772">
    <property type="entry name" value="Ricin_B_lectin"/>
</dbReference>
<dbReference type="SMART" id="SM00484">
    <property type="entry name" value="XPGI"/>
    <property type="match status" value="1"/>
</dbReference>
<comment type="subcellular location">
    <subcellularLocation>
        <location evidence="1">Nucleus</location>
    </subcellularLocation>
</comment>
<dbReference type="Pfam" id="PF00867">
    <property type="entry name" value="XPG_I"/>
    <property type="match status" value="1"/>
</dbReference>